<evidence type="ECO:0008006" key="4">
    <source>
        <dbReference type="Google" id="ProtNLM"/>
    </source>
</evidence>
<dbReference type="OrthoDB" id="5382058at2759"/>
<dbReference type="PANTHER" id="PTHR34853:SF1">
    <property type="entry name" value="LIPASE 5"/>
    <property type="match status" value="1"/>
</dbReference>
<evidence type="ECO:0000313" key="3">
    <source>
        <dbReference type="Proteomes" id="UP000192596"/>
    </source>
</evidence>
<organism evidence="2 3">
    <name type="scientific">Cryoendolithus antarcticus</name>
    <dbReference type="NCBI Taxonomy" id="1507870"/>
    <lineage>
        <taxon>Eukaryota</taxon>
        <taxon>Fungi</taxon>
        <taxon>Dikarya</taxon>
        <taxon>Ascomycota</taxon>
        <taxon>Pezizomycotina</taxon>
        <taxon>Dothideomycetes</taxon>
        <taxon>Dothideomycetidae</taxon>
        <taxon>Cladosporiales</taxon>
        <taxon>Cladosporiaceae</taxon>
        <taxon>Cryoendolithus</taxon>
    </lineage>
</organism>
<dbReference type="InterPro" id="IPR029058">
    <property type="entry name" value="AB_hydrolase_fold"/>
</dbReference>
<dbReference type="Proteomes" id="UP000192596">
    <property type="component" value="Unassembled WGS sequence"/>
</dbReference>
<dbReference type="AlphaFoldDB" id="A0A1V8SYC0"/>
<accession>A0A1V8SYC0</accession>
<evidence type="ECO:0000256" key="1">
    <source>
        <dbReference type="SAM" id="SignalP"/>
    </source>
</evidence>
<dbReference type="STRING" id="1507870.A0A1V8SYC0"/>
<dbReference type="GO" id="GO:0004806">
    <property type="term" value="F:triacylglycerol lipase activity"/>
    <property type="evidence" value="ECO:0007669"/>
    <property type="project" value="InterPro"/>
</dbReference>
<dbReference type="PANTHER" id="PTHR34853">
    <property type="match status" value="1"/>
</dbReference>
<dbReference type="SUPFAM" id="SSF53474">
    <property type="entry name" value="alpha/beta-Hydrolases"/>
    <property type="match status" value="1"/>
</dbReference>
<comment type="caution">
    <text evidence="2">The sequence shown here is derived from an EMBL/GenBank/DDBJ whole genome shotgun (WGS) entry which is preliminary data.</text>
</comment>
<name>A0A1V8SYC0_9PEZI</name>
<dbReference type="InterPro" id="IPR005152">
    <property type="entry name" value="Lipase_secreted"/>
</dbReference>
<keyword evidence="3" id="KW-1185">Reference proteome</keyword>
<reference evidence="3" key="1">
    <citation type="submission" date="2017-03" db="EMBL/GenBank/DDBJ databases">
        <title>Genomes of endolithic fungi from Antarctica.</title>
        <authorList>
            <person name="Coleine C."/>
            <person name="Masonjones S."/>
            <person name="Stajich J.E."/>
        </authorList>
    </citation>
    <scope>NUCLEOTIDE SEQUENCE [LARGE SCALE GENOMIC DNA]</scope>
    <source>
        <strain evidence="3">CCFEE 5527</strain>
    </source>
</reference>
<gene>
    <name evidence="2" type="ORF">B0A48_10712</name>
</gene>
<proteinExistence type="predicted"/>
<dbReference type="InParanoid" id="A0A1V8SYC0"/>
<feature type="chain" id="PRO_5012438500" description="AB hydrolase-1 domain-containing protein" evidence="1">
    <location>
        <begin position="18"/>
        <end position="474"/>
    </location>
</feature>
<dbReference type="Gene3D" id="3.40.50.1820">
    <property type="entry name" value="alpha/beta hydrolase"/>
    <property type="match status" value="2"/>
</dbReference>
<feature type="signal peptide" evidence="1">
    <location>
        <begin position="1"/>
        <end position="17"/>
    </location>
</feature>
<dbReference type="GO" id="GO:0016042">
    <property type="term" value="P:lipid catabolic process"/>
    <property type="evidence" value="ECO:0007669"/>
    <property type="project" value="InterPro"/>
</dbReference>
<evidence type="ECO:0000313" key="2">
    <source>
        <dbReference type="EMBL" id="OQO04069.1"/>
    </source>
</evidence>
<sequence length="474" mass="51282">MLLRIASLFGALAYAQLQSQNTTFNSSYHLTPKQIQAANLSTALVGQVELALNFERSNNAGSLTQFDPFYDLPNGVNQSNLPPYGSILKVEQYTNTTYYTLPATLSMSRFLYVSETLNGSRVVSSAYVLWPYQPRKFRGLRSCSGATTNVFPVLGQAHGTTGQTQACAPSNIRSLSGAYDEPFTMALNGYAVVATDYAGLGIPQTPTPYFILPAHANDVFHAVAAAQSQWPDLLSKQFVVTGQSQGGGTAWAAAQRQAKRPVPGYLGTLAASPFTNILADINGEDATQVNIRVVGIAQGLNSVLANFTANQWLTPISMARLALLKELVGCSAVANQLFSSKQGNIFLRPGWNETEAASWYTRNVQNGGKPFAGPMLVIQGTSDGNAIESVTTVAVNQTCQMYPRNRLRYIRATGVGHNPIMQAAQVDWLDWIKDRFAGVREPEGCQSETIGPVRAASSVVKGQNWIILYDQFGI</sequence>
<keyword evidence="1" id="KW-0732">Signal</keyword>
<dbReference type="EMBL" id="NAJO01000023">
    <property type="protein sequence ID" value="OQO04069.1"/>
    <property type="molecule type" value="Genomic_DNA"/>
</dbReference>
<protein>
    <recommendedName>
        <fullName evidence="4">AB hydrolase-1 domain-containing protein</fullName>
    </recommendedName>
</protein>